<comment type="caution">
    <text evidence="2">The sequence shown here is derived from an EMBL/GenBank/DDBJ whole genome shotgun (WGS) entry which is preliminary data.</text>
</comment>
<evidence type="ECO:0000313" key="2">
    <source>
        <dbReference type="EMBL" id="RNA09522.1"/>
    </source>
</evidence>
<organism evidence="2 3">
    <name type="scientific">Brachionus plicatilis</name>
    <name type="common">Marine rotifer</name>
    <name type="synonym">Brachionus muelleri</name>
    <dbReference type="NCBI Taxonomy" id="10195"/>
    <lineage>
        <taxon>Eukaryota</taxon>
        <taxon>Metazoa</taxon>
        <taxon>Spiralia</taxon>
        <taxon>Gnathifera</taxon>
        <taxon>Rotifera</taxon>
        <taxon>Eurotatoria</taxon>
        <taxon>Monogononta</taxon>
        <taxon>Pseudotrocha</taxon>
        <taxon>Ploima</taxon>
        <taxon>Brachionidae</taxon>
        <taxon>Brachionus</taxon>
    </lineage>
</organism>
<dbReference type="EMBL" id="REGN01006449">
    <property type="protein sequence ID" value="RNA09522.1"/>
    <property type="molecule type" value="Genomic_DNA"/>
</dbReference>
<keyword evidence="1" id="KW-1133">Transmembrane helix</keyword>
<protein>
    <submittedName>
        <fullName evidence="2">Uncharacterized protein</fullName>
    </submittedName>
</protein>
<proteinExistence type="predicted"/>
<keyword evidence="1" id="KW-0472">Membrane</keyword>
<reference evidence="2 3" key="1">
    <citation type="journal article" date="2018" name="Sci. Rep.">
        <title>Genomic signatures of local adaptation to the degree of environmental predictability in rotifers.</title>
        <authorList>
            <person name="Franch-Gras L."/>
            <person name="Hahn C."/>
            <person name="Garcia-Roger E.M."/>
            <person name="Carmona M.J."/>
            <person name="Serra M."/>
            <person name="Gomez A."/>
        </authorList>
    </citation>
    <scope>NUCLEOTIDE SEQUENCE [LARGE SCALE GENOMIC DNA]</scope>
    <source>
        <strain evidence="2">HYR1</strain>
    </source>
</reference>
<dbReference type="Proteomes" id="UP000276133">
    <property type="component" value="Unassembled WGS sequence"/>
</dbReference>
<dbReference type="AlphaFoldDB" id="A0A3M7QE97"/>
<evidence type="ECO:0000313" key="3">
    <source>
        <dbReference type="Proteomes" id="UP000276133"/>
    </source>
</evidence>
<keyword evidence="3" id="KW-1185">Reference proteome</keyword>
<evidence type="ECO:0000256" key="1">
    <source>
        <dbReference type="SAM" id="Phobius"/>
    </source>
</evidence>
<feature type="transmembrane region" description="Helical" evidence="1">
    <location>
        <begin position="47"/>
        <end position="65"/>
    </location>
</feature>
<name>A0A3M7QE97_BRAPC</name>
<keyword evidence="1" id="KW-0812">Transmembrane</keyword>
<accession>A0A3M7QE97</accession>
<sequence>MQQILKPEKGHLVETHRDNLIFIRKYSKAFCSTGRQTGKDPLLGETISNLALLLYCFIFSFPIIMRPPRKIRHFVVRSMRKLSVRNEINNSET</sequence>
<gene>
    <name evidence="2" type="ORF">BpHYR1_005794</name>
</gene>